<organism evidence="4 5">
    <name type="scientific">Paractinoplanes hotanensis</name>
    <dbReference type="NCBI Taxonomy" id="2906497"/>
    <lineage>
        <taxon>Bacteria</taxon>
        <taxon>Bacillati</taxon>
        <taxon>Actinomycetota</taxon>
        <taxon>Actinomycetes</taxon>
        <taxon>Micromonosporales</taxon>
        <taxon>Micromonosporaceae</taxon>
        <taxon>Paractinoplanes</taxon>
    </lineage>
</organism>
<name>A0ABT0Y515_9ACTN</name>
<evidence type="ECO:0000313" key="5">
    <source>
        <dbReference type="Proteomes" id="UP001523216"/>
    </source>
</evidence>
<reference evidence="4 5" key="1">
    <citation type="submission" date="2022-06" db="EMBL/GenBank/DDBJ databases">
        <title>Actinoplanes abujensis sp. nov., isolated from Nigerian arid soil.</title>
        <authorList>
            <person name="Ding P."/>
        </authorList>
    </citation>
    <scope>NUCLEOTIDE SEQUENCE [LARGE SCALE GENOMIC DNA]</scope>
    <source>
        <strain evidence="5">TRM88002</strain>
    </source>
</reference>
<dbReference type="PROSITE" id="PS51762">
    <property type="entry name" value="GH16_2"/>
    <property type="match status" value="1"/>
</dbReference>
<keyword evidence="1" id="KW-0175">Coiled coil</keyword>
<comment type="caution">
    <text evidence="4">The sequence shown here is derived from an EMBL/GenBank/DDBJ whole genome shotgun (WGS) entry which is preliminary data.</text>
</comment>
<dbReference type="InterPro" id="IPR013320">
    <property type="entry name" value="ConA-like_dom_sf"/>
</dbReference>
<evidence type="ECO:0000313" key="4">
    <source>
        <dbReference type="EMBL" id="MCM4081127.1"/>
    </source>
</evidence>
<dbReference type="Pfam" id="PF03752">
    <property type="entry name" value="ALF"/>
    <property type="match status" value="1"/>
</dbReference>
<keyword evidence="5" id="KW-1185">Reference proteome</keyword>
<dbReference type="Pfam" id="PF00722">
    <property type="entry name" value="Glyco_hydro_16"/>
    <property type="match status" value="1"/>
</dbReference>
<feature type="coiled-coil region" evidence="1">
    <location>
        <begin position="196"/>
        <end position="223"/>
    </location>
</feature>
<dbReference type="GO" id="GO:0016787">
    <property type="term" value="F:hydrolase activity"/>
    <property type="evidence" value="ECO:0007669"/>
    <property type="project" value="UniProtKB-KW"/>
</dbReference>
<dbReference type="CDD" id="cd00413">
    <property type="entry name" value="Glyco_hydrolase_16"/>
    <property type="match status" value="1"/>
</dbReference>
<dbReference type="RefSeq" id="WP_251800928.1">
    <property type="nucleotide sequence ID" value="NZ_JAMQOL010000038.1"/>
</dbReference>
<keyword evidence="2" id="KW-0732">Signal</keyword>
<dbReference type="Gene3D" id="2.60.120.200">
    <property type="match status" value="1"/>
</dbReference>
<proteinExistence type="predicted"/>
<dbReference type="InterPro" id="IPR005506">
    <property type="entry name" value="DUF312_ALF"/>
</dbReference>
<protein>
    <submittedName>
        <fullName evidence="4">Glycoside hydrolase family 16 protein</fullName>
    </submittedName>
</protein>
<accession>A0ABT0Y515</accession>
<feature type="domain" description="GH16" evidence="3">
    <location>
        <begin position="590"/>
        <end position="841"/>
    </location>
</feature>
<evidence type="ECO:0000259" key="3">
    <source>
        <dbReference type="PROSITE" id="PS51762"/>
    </source>
</evidence>
<sequence>MRSSRTRRMAAAVVASMTALVTAVVIGTTTTAASAADGLESSLEDRVRAAAVVGEVAPDDWLVLGERDFVFKIWEYAQDLSEVRGAAELALVNCTTASFVQCTVFIESGIHDAKARDVADQVRDATAAREARQIRQQALMMLEIAVTPELLLLPDRDFVFAVYQRATGERVRAAALTAFGGTAQQQRDFITTGVVQAREQDRIAEIEADQERTEAERQALIGREARKRAAAVLGFVATEAQLVISDENFVRWVWNTAAEPTEVYAAAMAALRSADPAAWKTFIHAGIHEADHRDLEAALRKKGEQDRRRVSAIEAAAEAAGKTNLARAARAALAGSDTDVDYFLRVGQYQVSDNECANPVLGTDTSGWGTLSSSLTATRRAATGHPAAQWEFAVANGSATTAGIYLPQQRVLPGSVWDVGTDVRTPDDPARARMEIDWYNAANTYLGHTNGGYLPVGGTAAFTRISGRFTVPAAAVRANVLLRATDLATGGLFATTACAYKSNPTPDVQVTGVPGNGTGTLSWTTTRTDIVDWNVGRDGTDTRNNGPWATDVAAGVRSQQFNLLRNDATYSFILIPRTAAGPLTPVSVSVTPSLNPPPVDGGGGTGDGVEAAVRNGWGTPLAQYSDEFGYTGRPDPAKWSDADECWSNPHASGGQRCASATTVDGSKLVMTGAANGTTGWLQNDRKTKYGRWEARVRSRNTASSNGRTYHPLLIVWPDGDKWPEEGEYDFLENSAPGAACAVAFLHYPVTSGKTQQEKAEERNCGAPLSEWHNVAFEWTADHVRGFIDGVEWFRYSGGASGTRKAMQAMASGHLTIQLDNFDGTNMTPAVYEADWVRVYSV</sequence>
<dbReference type="InterPro" id="IPR000757">
    <property type="entry name" value="Beta-glucanase-like"/>
</dbReference>
<evidence type="ECO:0000256" key="2">
    <source>
        <dbReference type="SAM" id="SignalP"/>
    </source>
</evidence>
<feature type="signal peptide" evidence="2">
    <location>
        <begin position="1"/>
        <end position="35"/>
    </location>
</feature>
<keyword evidence="4" id="KW-0378">Hydrolase</keyword>
<gene>
    <name evidence="4" type="ORF">LXN57_26485</name>
</gene>
<evidence type="ECO:0000256" key="1">
    <source>
        <dbReference type="SAM" id="Coils"/>
    </source>
</evidence>
<feature type="chain" id="PRO_5046703369" evidence="2">
    <location>
        <begin position="36"/>
        <end position="841"/>
    </location>
</feature>
<dbReference type="SUPFAM" id="SSF49899">
    <property type="entry name" value="Concanavalin A-like lectins/glucanases"/>
    <property type="match status" value="1"/>
</dbReference>
<dbReference type="Proteomes" id="UP001523216">
    <property type="component" value="Unassembled WGS sequence"/>
</dbReference>
<dbReference type="EMBL" id="JAMQOL010000038">
    <property type="protein sequence ID" value="MCM4081127.1"/>
    <property type="molecule type" value="Genomic_DNA"/>
</dbReference>